<comment type="caution">
    <text evidence="2">The sequence shown here is derived from an EMBL/GenBank/DDBJ whole genome shotgun (WGS) entry which is preliminary data.</text>
</comment>
<feature type="transmembrane region" description="Helical" evidence="1">
    <location>
        <begin position="32"/>
        <end position="54"/>
    </location>
</feature>
<keyword evidence="1" id="KW-0812">Transmembrane</keyword>
<keyword evidence="1" id="KW-0472">Membrane</keyword>
<keyword evidence="1" id="KW-1133">Transmembrane helix</keyword>
<gene>
    <name evidence="2" type="ORF">ACFP0N_21485</name>
</gene>
<feature type="transmembrane region" description="Helical" evidence="1">
    <location>
        <begin position="6"/>
        <end position="25"/>
    </location>
</feature>
<organism evidence="2 3">
    <name type="scientific">Kitasatospora aburaviensis</name>
    <dbReference type="NCBI Taxonomy" id="67265"/>
    <lineage>
        <taxon>Bacteria</taxon>
        <taxon>Bacillati</taxon>
        <taxon>Actinomycetota</taxon>
        <taxon>Actinomycetes</taxon>
        <taxon>Kitasatosporales</taxon>
        <taxon>Streptomycetaceae</taxon>
        <taxon>Kitasatospora</taxon>
    </lineage>
</organism>
<evidence type="ECO:0000313" key="2">
    <source>
        <dbReference type="EMBL" id="MFC5887545.1"/>
    </source>
</evidence>
<dbReference type="RefSeq" id="WP_313766726.1">
    <property type="nucleotide sequence ID" value="NZ_BAAAVH010000014.1"/>
</dbReference>
<dbReference type="EMBL" id="JBHSOD010000028">
    <property type="protein sequence ID" value="MFC5887545.1"/>
    <property type="molecule type" value="Genomic_DNA"/>
</dbReference>
<dbReference type="Proteomes" id="UP001596067">
    <property type="component" value="Unassembled WGS sequence"/>
</dbReference>
<evidence type="ECO:0000313" key="3">
    <source>
        <dbReference type="Proteomes" id="UP001596067"/>
    </source>
</evidence>
<protein>
    <submittedName>
        <fullName evidence="2">Uncharacterized protein</fullName>
    </submittedName>
</protein>
<keyword evidence="3" id="KW-1185">Reference proteome</keyword>
<accession>A0ABW1F106</accession>
<proteinExistence type="predicted"/>
<name>A0ABW1F106_9ACTN</name>
<sequence length="94" mass="9289">MSLALLLLAVVAVGAYCLGLLAVRFTVGAGRFAAVLAALLVAGAVTATAGWAAWPSYLTPFFALGGAVGSLLGAGRGLLGRGSAGRYAQVPGRR</sequence>
<reference evidence="3" key="1">
    <citation type="journal article" date="2019" name="Int. J. Syst. Evol. Microbiol.">
        <title>The Global Catalogue of Microorganisms (GCM) 10K type strain sequencing project: providing services to taxonomists for standard genome sequencing and annotation.</title>
        <authorList>
            <consortium name="The Broad Institute Genomics Platform"/>
            <consortium name="The Broad Institute Genome Sequencing Center for Infectious Disease"/>
            <person name="Wu L."/>
            <person name="Ma J."/>
        </authorList>
    </citation>
    <scope>NUCLEOTIDE SEQUENCE [LARGE SCALE GENOMIC DNA]</scope>
    <source>
        <strain evidence="3">CGMCC 4.1469</strain>
    </source>
</reference>
<evidence type="ECO:0000256" key="1">
    <source>
        <dbReference type="SAM" id="Phobius"/>
    </source>
</evidence>
<feature type="transmembrane region" description="Helical" evidence="1">
    <location>
        <begin position="60"/>
        <end position="79"/>
    </location>
</feature>